<dbReference type="PANTHER" id="PTHR13194">
    <property type="entry name" value="COMPLEX I INTERMEDIATE-ASSOCIATED PROTEIN 30"/>
    <property type="match status" value="1"/>
</dbReference>
<protein>
    <recommendedName>
        <fullName evidence="2">NADH:ubiquinone oxidoreductase intermediate-associated protein 30 domain-containing protein</fullName>
    </recommendedName>
</protein>
<accession>A0ABX1VJ46</accession>
<dbReference type="Proteomes" id="UP000609651">
    <property type="component" value="Unassembled WGS sequence"/>
</dbReference>
<dbReference type="InterPro" id="IPR039131">
    <property type="entry name" value="NDUFAF1"/>
</dbReference>
<organism evidence="3 4">
    <name type="scientific">Alienimonas chondri</name>
    <dbReference type="NCBI Taxonomy" id="2681879"/>
    <lineage>
        <taxon>Bacteria</taxon>
        <taxon>Pseudomonadati</taxon>
        <taxon>Planctomycetota</taxon>
        <taxon>Planctomycetia</taxon>
        <taxon>Planctomycetales</taxon>
        <taxon>Planctomycetaceae</taxon>
        <taxon>Alienimonas</taxon>
    </lineage>
</organism>
<dbReference type="InterPro" id="IPR008979">
    <property type="entry name" value="Galactose-bd-like_sf"/>
</dbReference>
<keyword evidence="4" id="KW-1185">Reference proteome</keyword>
<evidence type="ECO:0000313" key="3">
    <source>
        <dbReference type="EMBL" id="NNJ27787.1"/>
    </source>
</evidence>
<comment type="caution">
    <text evidence="3">The sequence shown here is derived from an EMBL/GenBank/DDBJ whole genome shotgun (WGS) entry which is preliminary data.</text>
</comment>
<proteinExistence type="inferred from homology"/>
<evidence type="ECO:0000313" key="4">
    <source>
        <dbReference type="Proteomes" id="UP000609651"/>
    </source>
</evidence>
<dbReference type="InterPro" id="IPR013857">
    <property type="entry name" value="NADH-UbQ_OxRdtase-assoc_prot30"/>
</dbReference>
<feature type="domain" description="NADH:ubiquinone oxidoreductase intermediate-associated protein 30" evidence="2">
    <location>
        <begin position="42"/>
        <end position="196"/>
    </location>
</feature>
<dbReference type="EMBL" id="WTPX01000205">
    <property type="protein sequence ID" value="NNJ27787.1"/>
    <property type="molecule type" value="Genomic_DNA"/>
</dbReference>
<reference evidence="3 4" key="1">
    <citation type="journal article" date="2020" name="Syst. Appl. Microbiol.">
        <title>Alienimonas chondri sp. nov., a novel planctomycete isolated from the biofilm of the red alga Chondrus crispus.</title>
        <authorList>
            <person name="Vitorino I."/>
            <person name="Albuquerque L."/>
            <person name="Wiegand S."/>
            <person name="Kallscheuer N."/>
            <person name="da Costa M.S."/>
            <person name="Lobo-da-Cunha A."/>
            <person name="Jogler C."/>
            <person name="Lage O.M."/>
        </authorList>
    </citation>
    <scope>NUCLEOTIDE SEQUENCE [LARGE SCALE GENOMIC DNA]</scope>
    <source>
        <strain evidence="3 4">LzC2</strain>
    </source>
</reference>
<gene>
    <name evidence="3" type="ORF">LzC2_38960</name>
</gene>
<dbReference type="SUPFAM" id="SSF49785">
    <property type="entry name" value="Galactose-binding domain-like"/>
    <property type="match status" value="1"/>
</dbReference>
<name>A0ABX1VJ46_9PLAN</name>
<sequence length="206" mass="22280">MLSLILTTAALAAPAGDPPAATEPAAQSAEDANAEVELTEVVDFTREQEAERWITVNDNVMGGRSRGGPSFKDDTLIFSGATNTNGGGFSSIRTKPQEWPLDGAEGLRMRVRGDGRTYQADASTGVKASNFRVAYRADFQTVKDEWVEVDVPFSKFRPTVMGQSVAGRVPELAAKDVRTLGFMIYDGQDGPFKLEVDWIKAYSPAP</sequence>
<dbReference type="PANTHER" id="PTHR13194:SF19">
    <property type="entry name" value="NAD(P)-BINDING ROSSMANN-FOLD SUPERFAMILY PROTEIN"/>
    <property type="match status" value="1"/>
</dbReference>
<comment type="similarity">
    <text evidence="1">Belongs to the CIA30 family.</text>
</comment>
<evidence type="ECO:0000256" key="1">
    <source>
        <dbReference type="ARBA" id="ARBA00007884"/>
    </source>
</evidence>
<evidence type="ECO:0000259" key="2">
    <source>
        <dbReference type="Pfam" id="PF08547"/>
    </source>
</evidence>
<dbReference type="Pfam" id="PF08547">
    <property type="entry name" value="CIA30"/>
    <property type="match status" value="1"/>
</dbReference>